<evidence type="ECO:0000256" key="3">
    <source>
        <dbReference type="PROSITE-ProRule" id="PRU00023"/>
    </source>
</evidence>
<dbReference type="InterPro" id="IPR036770">
    <property type="entry name" value="Ankyrin_rpt-contain_sf"/>
</dbReference>
<comment type="caution">
    <text evidence="4">The sequence shown here is derived from an EMBL/GenBank/DDBJ whole genome shotgun (WGS) entry which is preliminary data.</text>
</comment>
<name>A0A9P4IE12_9PEZI</name>
<protein>
    <submittedName>
        <fullName evidence="4">Ankyrin</fullName>
    </submittedName>
</protein>
<dbReference type="Proteomes" id="UP000799772">
    <property type="component" value="Unassembled WGS sequence"/>
</dbReference>
<sequence length="253" mass="28162">MCRLDGGVQSREGFFQEPDAVRALQQDNRATLRRVKRNHPQLLLPSYLTTLMYLPLFSQQETHSIRTPLLMAAQSLDEATVKLLLETEGVGVDPRNKTGDTPLSLAVTQGNEEIVRLLIETGKVDLNVIPSQSKETPLYTAVRMGFVKIAMLLLASGKTDVKLRSGEDEKTRLEIALEKRNKLMVRTSDRGFRARTVLKTGEQIIRGSKQAASGIERTAEEMQLAAQGILEAEQYDRGGRRLGMCVKRPTKSA</sequence>
<dbReference type="OrthoDB" id="341259at2759"/>
<dbReference type="Gene3D" id="1.25.40.20">
    <property type="entry name" value="Ankyrin repeat-containing domain"/>
    <property type="match status" value="1"/>
</dbReference>
<dbReference type="PROSITE" id="PS50088">
    <property type="entry name" value="ANK_REPEAT"/>
    <property type="match status" value="1"/>
</dbReference>
<dbReference type="PROSITE" id="PS50297">
    <property type="entry name" value="ANK_REP_REGION"/>
    <property type="match status" value="1"/>
</dbReference>
<dbReference type="SUPFAM" id="SSF48403">
    <property type="entry name" value="Ankyrin repeat"/>
    <property type="match status" value="1"/>
</dbReference>
<feature type="repeat" description="ANK" evidence="3">
    <location>
        <begin position="98"/>
        <end position="122"/>
    </location>
</feature>
<dbReference type="AlphaFoldDB" id="A0A9P4IE12"/>
<evidence type="ECO:0000313" key="5">
    <source>
        <dbReference type="Proteomes" id="UP000799772"/>
    </source>
</evidence>
<keyword evidence="5" id="KW-1185">Reference proteome</keyword>
<dbReference type="PANTHER" id="PTHR24198:SF165">
    <property type="entry name" value="ANKYRIN REPEAT-CONTAINING PROTEIN-RELATED"/>
    <property type="match status" value="1"/>
</dbReference>
<evidence type="ECO:0000256" key="1">
    <source>
        <dbReference type="ARBA" id="ARBA00022737"/>
    </source>
</evidence>
<evidence type="ECO:0000256" key="2">
    <source>
        <dbReference type="ARBA" id="ARBA00023043"/>
    </source>
</evidence>
<gene>
    <name evidence="4" type="ORF">NA57DRAFT_58714</name>
</gene>
<dbReference type="Pfam" id="PF12796">
    <property type="entry name" value="Ank_2"/>
    <property type="match status" value="1"/>
</dbReference>
<keyword evidence="1" id="KW-0677">Repeat</keyword>
<organism evidence="4 5">
    <name type="scientific">Rhizodiscina lignyota</name>
    <dbReference type="NCBI Taxonomy" id="1504668"/>
    <lineage>
        <taxon>Eukaryota</taxon>
        <taxon>Fungi</taxon>
        <taxon>Dikarya</taxon>
        <taxon>Ascomycota</taxon>
        <taxon>Pezizomycotina</taxon>
        <taxon>Dothideomycetes</taxon>
        <taxon>Pleosporomycetidae</taxon>
        <taxon>Aulographales</taxon>
        <taxon>Rhizodiscinaceae</taxon>
        <taxon>Rhizodiscina</taxon>
    </lineage>
</organism>
<keyword evidence="2 3" id="KW-0040">ANK repeat</keyword>
<reference evidence="4" key="1">
    <citation type="journal article" date="2020" name="Stud. Mycol.">
        <title>101 Dothideomycetes genomes: a test case for predicting lifestyles and emergence of pathogens.</title>
        <authorList>
            <person name="Haridas S."/>
            <person name="Albert R."/>
            <person name="Binder M."/>
            <person name="Bloem J."/>
            <person name="Labutti K."/>
            <person name="Salamov A."/>
            <person name="Andreopoulos B."/>
            <person name="Baker S."/>
            <person name="Barry K."/>
            <person name="Bills G."/>
            <person name="Bluhm B."/>
            <person name="Cannon C."/>
            <person name="Castanera R."/>
            <person name="Culley D."/>
            <person name="Daum C."/>
            <person name="Ezra D."/>
            <person name="Gonzalez J."/>
            <person name="Henrissat B."/>
            <person name="Kuo A."/>
            <person name="Liang C."/>
            <person name="Lipzen A."/>
            <person name="Lutzoni F."/>
            <person name="Magnuson J."/>
            <person name="Mondo S."/>
            <person name="Nolan M."/>
            <person name="Ohm R."/>
            <person name="Pangilinan J."/>
            <person name="Park H.-J."/>
            <person name="Ramirez L."/>
            <person name="Alfaro M."/>
            <person name="Sun H."/>
            <person name="Tritt A."/>
            <person name="Yoshinaga Y."/>
            <person name="Zwiers L.-H."/>
            <person name="Turgeon B."/>
            <person name="Goodwin S."/>
            <person name="Spatafora J."/>
            <person name="Crous P."/>
            <person name="Grigoriev I."/>
        </authorList>
    </citation>
    <scope>NUCLEOTIDE SEQUENCE</scope>
    <source>
        <strain evidence="4">CBS 133067</strain>
    </source>
</reference>
<evidence type="ECO:0000313" key="4">
    <source>
        <dbReference type="EMBL" id="KAF2096827.1"/>
    </source>
</evidence>
<dbReference type="InterPro" id="IPR002110">
    <property type="entry name" value="Ankyrin_rpt"/>
</dbReference>
<proteinExistence type="predicted"/>
<dbReference type="EMBL" id="ML978129">
    <property type="protein sequence ID" value="KAF2096827.1"/>
    <property type="molecule type" value="Genomic_DNA"/>
</dbReference>
<accession>A0A9P4IE12</accession>
<dbReference type="SMART" id="SM00248">
    <property type="entry name" value="ANK"/>
    <property type="match status" value="3"/>
</dbReference>
<dbReference type="PANTHER" id="PTHR24198">
    <property type="entry name" value="ANKYRIN REPEAT AND PROTEIN KINASE DOMAIN-CONTAINING PROTEIN"/>
    <property type="match status" value="1"/>
</dbReference>